<protein>
    <submittedName>
        <fullName evidence="1">Uncharacterized protein</fullName>
    </submittedName>
</protein>
<sequence>MNARDAFVFIAGKRERVPDRFRWRRPGPHGARLGAPTSSGAAAWGALLPSAAALFVGFPLQGQPVAGGFDPLPIGGALPLNAAWGVRRDLADAVMGQQ</sequence>
<accession>A0A853JD67</accession>
<evidence type="ECO:0000313" key="2">
    <source>
        <dbReference type="Proteomes" id="UP000578091"/>
    </source>
</evidence>
<dbReference type="Proteomes" id="UP000578091">
    <property type="component" value="Unassembled WGS sequence"/>
</dbReference>
<reference evidence="1 2" key="1">
    <citation type="submission" date="2020-07" db="EMBL/GenBank/DDBJ databases">
        <title>Luteimonas sp. SJ-92.</title>
        <authorList>
            <person name="Huang X.-X."/>
            <person name="Xu L."/>
            <person name="Sun J.-Q."/>
        </authorList>
    </citation>
    <scope>NUCLEOTIDE SEQUENCE [LARGE SCALE GENOMIC DNA]</scope>
    <source>
        <strain evidence="1 2">SJ-92</strain>
    </source>
</reference>
<comment type="caution">
    <text evidence="1">The sequence shown here is derived from an EMBL/GenBank/DDBJ whole genome shotgun (WGS) entry which is preliminary data.</text>
</comment>
<organism evidence="1 2">
    <name type="scientific">Luteimonas salinisoli</name>
    <dbReference type="NCBI Taxonomy" id="2752307"/>
    <lineage>
        <taxon>Bacteria</taxon>
        <taxon>Pseudomonadati</taxon>
        <taxon>Pseudomonadota</taxon>
        <taxon>Gammaproteobacteria</taxon>
        <taxon>Lysobacterales</taxon>
        <taxon>Lysobacteraceae</taxon>
        <taxon>Luteimonas</taxon>
    </lineage>
</organism>
<proteinExistence type="predicted"/>
<name>A0A853JD67_9GAMM</name>
<dbReference type="EMBL" id="JACCKA010000073">
    <property type="protein sequence ID" value="NZA27231.1"/>
    <property type="molecule type" value="Genomic_DNA"/>
</dbReference>
<keyword evidence="2" id="KW-1185">Reference proteome</keyword>
<evidence type="ECO:0000313" key="1">
    <source>
        <dbReference type="EMBL" id="NZA27231.1"/>
    </source>
</evidence>
<dbReference type="RefSeq" id="WP_180679007.1">
    <property type="nucleotide sequence ID" value="NZ_JACCKA010000073.1"/>
</dbReference>
<gene>
    <name evidence="1" type="ORF">H0E84_12645</name>
</gene>
<dbReference type="AlphaFoldDB" id="A0A853JD67"/>